<reference evidence="5" key="2">
    <citation type="submission" date="2019-06" db="EMBL/GenBank/DDBJ databases">
        <title>Genomics analysis of Aphanomyces spp. identifies a new class of oomycete effector associated with host adaptation.</title>
        <authorList>
            <person name="Gaulin E."/>
        </authorList>
    </citation>
    <scope>NUCLEOTIDE SEQUENCE</scope>
    <source>
        <strain evidence="5">CBS 578.67</strain>
    </source>
</reference>
<keyword evidence="3" id="KW-0433">Leucine-rich repeat</keyword>
<comment type="subcellular location">
    <subcellularLocation>
        <location evidence="1">Cytoplasm</location>
    </subcellularLocation>
</comment>
<dbReference type="PANTHER" id="PTHR15454">
    <property type="entry name" value="NISCHARIN RELATED"/>
    <property type="match status" value="1"/>
</dbReference>
<keyword evidence="2" id="KW-0963">Cytoplasm</keyword>
<reference evidence="6 7" key="1">
    <citation type="submission" date="2019-03" db="EMBL/GenBank/DDBJ databases">
        <authorList>
            <person name="Gaulin E."/>
            <person name="Dumas B."/>
        </authorList>
    </citation>
    <scope>NUCLEOTIDE SEQUENCE [LARGE SCALE GENOMIC DNA]</scope>
    <source>
        <strain evidence="6">CBS 568.67</strain>
    </source>
</reference>
<organism evidence="6 7">
    <name type="scientific">Aphanomyces stellatus</name>
    <dbReference type="NCBI Taxonomy" id="120398"/>
    <lineage>
        <taxon>Eukaryota</taxon>
        <taxon>Sar</taxon>
        <taxon>Stramenopiles</taxon>
        <taxon>Oomycota</taxon>
        <taxon>Saprolegniomycetes</taxon>
        <taxon>Saprolegniales</taxon>
        <taxon>Verrucalvaceae</taxon>
        <taxon>Aphanomyces</taxon>
    </lineage>
</organism>
<dbReference type="InterPro" id="IPR032675">
    <property type="entry name" value="LRR_dom_sf"/>
</dbReference>
<evidence type="ECO:0000256" key="4">
    <source>
        <dbReference type="ARBA" id="ARBA00022737"/>
    </source>
</evidence>
<dbReference type="GO" id="GO:0005737">
    <property type="term" value="C:cytoplasm"/>
    <property type="evidence" value="ECO:0007669"/>
    <property type="project" value="UniProtKB-SubCell"/>
</dbReference>
<evidence type="ECO:0000313" key="5">
    <source>
        <dbReference type="EMBL" id="KAF0685064.1"/>
    </source>
</evidence>
<evidence type="ECO:0000256" key="3">
    <source>
        <dbReference type="ARBA" id="ARBA00022614"/>
    </source>
</evidence>
<dbReference type="Proteomes" id="UP000332933">
    <property type="component" value="Unassembled WGS sequence"/>
</dbReference>
<dbReference type="SMART" id="SM00369">
    <property type="entry name" value="LRR_TYP"/>
    <property type="match status" value="4"/>
</dbReference>
<dbReference type="InterPro" id="IPR001611">
    <property type="entry name" value="Leu-rich_rpt"/>
</dbReference>
<dbReference type="SUPFAM" id="SSF52075">
    <property type="entry name" value="Outer arm dynein light chain 1"/>
    <property type="match status" value="1"/>
</dbReference>
<keyword evidence="7" id="KW-1185">Reference proteome</keyword>
<sequence length="815" mass="91110">MSPAHEKRDDSMLRNLLRVGRVILAEASEAERDGLDRDPILNVGLPRTLAPPAMHHEQALQLMDDDLPRELAVREDEEVRVATPATEWTGLSHPTTAESSSPTKAIEFDRFYGDGSFLKLLQETLQKNADVLKRGTVKLALSPVAVAYLSDRLHSTLCPKRATDKSGRIDGWTIRGSPNTQSFRRVLSPRKSDLFVDTDLVPIGHLDVLKLSTLLSETAYLKIKGNTQDVSSSTSIPVHFDLFPSLKTVELHHLTPDSVHLLICFVGQMETLHSLECDFPSPRLLLQHGTWPLLTSLTFVRCNVQAWPADEMHAVPQLKHFTMSHNRLRHLDALPAPSTLESVDVSHNRLQVLQLDELFPALTSLTLDHNALDSLHALPLASVPHLEHLDVSHNALVDLASVNVLGQLKRLKTLHLAGNPLARYPDYRRQVLFYLGEGVDLDDMPWTWTKMDSMRFPRHYKGSKGPLAYPFIPRKPLHLQARRVTIVDSTGSYLPAALNKSRAQSSFSDMSSIISSRGPSIASDMDELLTKPRSTSYHVDEFLRDLADEESPEDAPPLELEQMMPPTTPGVPVTIYLSLDQAESLDLPLSREGIGGLVHVTSTKLMEYLPGGAIIQRYRAHLLCMAVYSNASHHMSVQLGFRNRPTVAYKVADTAILVPLVRAMYETLVERPITAFKCKACGALVVSREKQRHAQGPLILAARRCWMCNSSNGRDYAVEKIPTCLTDIGLPVAEEHPVETRPFETTKQGFVIEADYDDGVVGRDEIIWVVTETAMKEMKLTHMAGDILDDNNNEQPINMDFYWRVCGRRRPKTPT</sequence>
<dbReference type="Pfam" id="PF13855">
    <property type="entry name" value="LRR_8"/>
    <property type="match status" value="1"/>
</dbReference>
<dbReference type="Gene3D" id="3.80.10.10">
    <property type="entry name" value="Ribonuclease Inhibitor"/>
    <property type="match status" value="2"/>
</dbReference>
<gene>
    <name evidence="6" type="primary">Aste57867_22992</name>
    <name evidence="5" type="ORF">As57867_022921</name>
    <name evidence="6" type="ORF">ASTE57867_22992</name>
</gene>
<dbReference type="AlphaFoldDB" id="A0A485LNE5"/>
<name>A0A485LNE5_9STRA</name>
<protein>
    <submittedName>
        <fullName evidence="6">Aste57867_22992 protein</fullName>
    </submittedName>
</protein>
<keyword evidence="4" id="KW-0677">Repeat</keyword>
<dbReference type="InterPro" id="IPR003591">
    <property type="entry name" value="Leu-rich_rpt_typical-subtyp"/>
</dbReference>
<evidence type="ECO:0000256" key="2">
    <source>
        <dbReference type="ARBA" id="ARBA00022490"/>
    </source>
</evidence>
<proteinExistence type="predicted"/>
<dbReference type="PANTHER" id="PTHR15454:SF69">
    <property type="entry name" value="SERINE_THREONINE-PROTEIN KINASE 11-INTERACTING PROTEIN"/>
    <property type="match status" value="1"/>
</dbReference>
<dbReference type="OrthoDB" id="676979at2759"/>
<accession>A0A485LNE5</accession>
<dbReference type="PROSITE" id="PS51450">
    <property type="entry name" value="LRR"/>
    <property type="match status" value="1"/>
</dbReference>
<evidence type="ECO:0000313" key="6">
    <source>
        <dbReference type="EMBL" id="VFT99641.1"/>
    </source>
</evidence>
<evidence type="ECO:0000313" key="7">
    <source>
        <dbReference type="Proteomes" id="UP000332933"/>
    </source>
</evidence>
<dbReference type="EMBL" id="CAADRA010007248">
    <property type="protein sequence ID" value="VFT99641.1"/>
    <property type="molecule type" value="Genomic_DNA"/>
</dbReference>
<evidence type="ECO:0000256" key="1">
    <source>
        <dbReference type="ARBA" id="ARBA00004496"/>
    </source>
</evidence>
<dbReference type="EMBL" id="VJMH01007222">
    <property type="protein sequence ID" value="KAF0685064.1"/>
    <property type="molecule type" value="Genomic_DNA"/>
</dbReference>